<proteinExistence type="predicted"/>
<evidence type="ECO:0000256" key="1">
    <source>
        <dbReference type="SAM" id="MobiDB-lite"/>
    </source>
</evidence>
<keyword evidence="3" id="KW-1185">Reference proteome</keyword>
<dbReference type="GeneID" id="6759432"/>
<feature type="compositionally biased region" description="Basic residues" evidence="1">
    <location>
        <begin position="123"/>
        <end position="140"/>
    </location>
</feature>
<dbReference type="CTD" id="6759432"/>
<name>B3SD84_TRIAD</name>
<accession>B3SD84</accession>
<organism evidence="2 3">
    <name type="scientific">Trichoplax adhaerens</name>
    <name type="common">Trichoplax reptans</name>
    <dbReference type="NCBI Taxonomy" id="10228"/>
    <lineage>
        <taxon>Eukaryota</taxon>
        <taxon>Metazoa</taxon>
        <taxon>Placozoa</taxon>
        <taxon>Uniplacotomia</taxon>
        <taxon>Trichoplacea</taxon>
        <taxon>Trichoplacidae</taxon>
        <taxon>Trichoplax</taxon>
    </lineage>
</organism>
<dbReference type="HOGENOM" id="CLU_1654410_0_0_1"/>
<dbReference type="Proteomes" id="UP000009022">
    <property type="component" value="Unassembled WGS sequence"/>
</dbReference>
<gene>
    <name evidence="2" type="ORF">TRIADDRAFT_62241</name>
</gene>
<evidence type="ECO:0000313" key="2">
    <source>
        <dbReference type="EMBL" id="EDV19295.1"/>
    </source>
</evidence>
<dbReference type="AlphaFoldDB" id="B3SD84"/>
<feature type="compositionally biased region" description="Basic and acidic residues" evidence="1">
    <location>
        <begin position="26"/>
        <end position="61"/>
    </location>
</feature>
<dbReference type="RefSeq" id="XP_002118219.1">
    <property type="nucleotide sequence ID" value="XM_002118183.1"/>
</dbReference>
<feature type="region of interest" description="Disordered" evidence="1">
    <location>
        <begin position="116"/>
        <end position="140"/>
    </location>
</feature>
<reference evidence="2 3" key="1">
    <citation type="journal article" date="2008" name="Nature">
        <title>The Trichoplax genome and the nature of placozoans.</title>
        <authorList>
            <person name="Srivastava M."/>
            <person name="Begovic E."/>
            <person name="Chapman J."/>
            <person name="Putnam N.H."/>
            <person name="Hellsten U."/>
            <person name="Kawashima T."/>
            <person name="Kuo A."/>
            <person name="Mitros T."/>
            <person name="Salamov A."/>
            <person name="Carpenter M.L."/>
            <person name="Signorovitch A.Y."/>
            <person name="Moreno M.A."/>
            <person name="Kamm K."/>
            <person name="Grimwood J."/>
            <person name="Schmutz J."/>
            <person name="Shapiro H."/>
            <person name="Grigoriev I.V."/>
            <person name="Buss L.W."/>
            <person name="Schierwater B."/>
            <person name="Dellaporta S.L."/>
            <person name="Rokhsar D.S."/>
        </authorList>
    </citation>
    <scope>NUCLEOTIDE SEQUENCE [LARGE SCALE GENOMIC DNA]</scope>
    <source>
        <strain evidence="2 3">Grell-BS-1999</strain>
    </source>
</reference>
<dbReference type="InParanoid" id="B3SD84"/>
<dbReference type="PhylomeDB" id="B3SD84"/>
<dbReference type="KEGG" id="tad:TRIADDRAFT_62241"/>
<protein>
    <submittedName>
        <fullName evidence="2">Uncharacterized protein</fullName>
    </submittedName>
</protein>
<sequence length="160" mass="19004">MTMLTPNNIGQKHRLISIREKSVVWKKNQGEKQNESRQSHLWGREKVEDNMDNKLDNDNKGGHGPGYYDIAEKDVHKLDPYEIADKDAYNELGEIDESYDMDKGFDSEFENGLTEKSTQALWGRRRRRRRRAPAPAPKPRRPIIFHFYRRRQIFVYGKKR</sequence>
<dbReference type="EMBL" id="DS985277">
    <property type="protein sequence ID" value="EDV19295.1"/>
    <property type="molecule type" value="Genomic_DNA"/>
</dbReference>
<feature type="region of interest" description="Disordered" evidence="1">
    <location>
        <begin position="26"/>
        <end position="68"/>
    </location>
</feature>
<evidence type="ECO:0000313" key="3">
    <source>
        <dbReference type="Proteomes" id="UP000009022"/>
    </source>
</evidence>